<sequence length="152" mass="16168">MNDVAAEAAVVGRNDKGRSNGGLFRFLPGFVLILVLFIAGQLIFRDPRAVLFDIEGYKLAWVEVLMVAAAIVAMAEQLKVSKPGVNQINEALLIGLVAVVQIVLFTLGASGVAGFDMFANTEFVLLTLINVAQTVVAFQINAATLMRTISSG</sequence>
<name>A0A7W8HWN0_9CAUL</name>
<evidence type="ECO:0000256" key="1">
    <source>
        <dbReference type="SAM" id="Phobius"/>
    </source>
</evidence>
<feature type="transmembrane region" description="Helical" evidence="1">
    <location>
        <begin position="23"/>
        <end position="44"/>
    </location>
</feature>
<organism evidence="2 3">
    <name type="scientific">Brevundimonas basaltis</name>
    <dbReference type="NCBI Taxonomy" id="472166"/>
    <lineage>
        <taxon>Bacteria</taxon>
        <taxon>Pseudomonadati</taxon>
        <taxon>Pseudomonadota</taxon>
        <taxon>Alphaproteobacteria</taxon>
        <taxon>Caulobacterales</taxon>
        <taxon>Caulobacteraceae</taxon>
        <taxon>Brevundimonas</taxon>
    </lineage>
</organism>
<accession>A0A7W8HWN0</accession>
<reference evidence="2 3" key="1">
    <citation type="submission" date="2020-08" db="EMBL/GenBank/DDBJ databases">
        <title>Genomic Encyclopedia of Type Strains, Phase IV (KMG-IV): sequencing the most valuable type-strain genomes for metagenomic binning, comparative biology and taxonomic classification.</title>
        <authorList>
            <person name="Goeker M."/>
        </authorList>
    </citation>
    <scope>NUCLEOTIDE SEQUENCE [LARGE SCALE GENOMIC DNA]</scope>
    <source>
        <strain evidence="2 3">DSM 25335</strain>
    </source>
</reference>
<dbReference type="AlphaFoldDB" id="A0A7W8HWN0"/>
<protein>
    <submittedName>
        <fullName evidence="2">Uncharacterized protein</fullName>
    </submittedName>
</protein>
<evidence type="ECO:0000313" key="2">
    <source>
        <dbReference type="EMBL" id="MBB5291039.1"/>
    </source>
</evidence>
<keyword evidence="3" id="KW-1185">Reference proteome</keyword>
<dbReference type="EMBL" id="JACHFZ010000001">
    <property type="protein sequence ID" value="MBB5291039.1"/>
    <property type="molecule type" value="Genomic_DNA"/>
</dbReference>
<feature type="transmembrane region" description="Helical" evidence="1">
    <location>
        <begin position="90"/>
        <end position="111"/>
    </location>
</feature>
<dbReference type="Proteomes" id="UP000566663">
    <property type="component" value="Unassembled WGS sequence"/>
</dbReference>
<dbReference type="RefSeq" id="WP_183252065.1">
    <property type="nucleotide sequence ID" value="NZ_BAAAFF010000004.1"/>
</dbReference>
<evidence type="ECO:0000313" key="3">
    <source>
        <dbReference type="Proteomes" id="UP000566663"/>
    </source>
</evidence>
<feature type="transmembrane region" description="Helical" evidence="1">
    <location>
        <begin position="59"/>
        <end position="78"/>
    </location>
</feature>
<keyword evidence="1" id="KW-0472">Membrane</keyword>
<comment type="caution">
    <text evidence="2">The sequence shown here is derived from an EMBL/GenBank/DDBJ whole genome shotgun (WGS) entry which is preliminary data.</text>
</comment>
<keyword evidence="1" id="KW-1133">Transmembrane helix</keyword>
<gene>
    <name evidence="2" type="ORF">HNQ67_000535</name>
</gene>
<feature type="transmembrane region" description="Helical" evidence="1">
    <location>
        <begin position="123"/>
        <end position="146"/>
    </location>
</feature>
<keyword evidence="1" id="KW-0812">Transmembrane</keyword>
<proteinExistence type="predicted"/>